<dbReference type="Proteomes" id="UP000216947">
    <property type="component" value="Unassembled WGS sequence"/>
</dbReference>
<evidence type="ECO:0000313" key="8">
    <source>
        <dbReference type="EMBL" id="OZI18272.1"/>
    </source>
</evidence>
<dbReference type="PANTHER" id="PTHR43133">
    <property type="entry name" value="RNA POLYMERASE ECF-TYPE SIGMA FACTO"/>
    <property type="match status" value="1"/>
</dbReference>
<dbReference type="SUPFAM" id="SSF88659">
    <property type="entry name" value="Sigma3 and sigma4 domains of RNA polymerase sigma factors"/>
    <property type="match status" value="1"/>
</dbReference>
<dbReference type="CDD" id="cd06171">
    <property type="entry name" value="Sigma70_r4"/>
    <property type="match status" value="1"/>
</dbReference>
<evidence type="ECO:0000259" key="6">
    <source>
        <dbReference type="Pfam" id="PF04542"/>
    </source>
</evidence>
<feature type="domain" description="RNA polymerase sigma-70 region 2" evidence="6">
    <location>
        <begin position="26"/>
        <end position="91"/>
    </location>
</feature>
<keyword evidence="5" id="KW-0804">Transcription</keyword>
<evidence type="ECO:0000256" key="1">
    <source>
        <dbReference type="ARBA" id="ARBA00010641"/>
    </source>
</evidence>
<dbReference type="InterPro" id="IPR007630">
    <property type="entry name" value="RNA_pol_sigma70_r4"/>
</dbReference>
<name>A0A261R0U5_9BORD</name>
<comment type="caution">
    <text evidence="8">The sequence shown here is derived from an EMBL/GenBank/DDBJ whole genome shotgun (WGS) entry which is preliminary data.</text>
</comment>
<dbReference type="RefSeq" id="WP_094797149.1">
    <property type="nucleotide sequence ID" value="NZ_NEVK01000006.1"/>
</dbReference>
<dbReference type="InterPro" id="IPR014284">
    <property type="entry name" value="RNA_pol_sigma-70_dom"/>
</dbReference>
<dbReference type="InterPro" id="IPR007627">
    <property type="entry name" value="RNA_pol_sigma70_r2"/>
</dbReference>
<dbReference type="InterPro" id="IPR013324">
    <property type="entry name" value="RNA_pol_sigma_r3/r4-like"/>
</dbReference>
<keyword evidence="2" id="KW-0805">Transcription regulation</keyword>
<organism evidence="8 9">
    <name type="scientific">Bordetella genomosp. 7</name>
    <dbReference type="NCBI Taxonomy" id="1416805"/>
    <lineage>
        <taxon>Bacteria</taxon>
        <taxon>Pseudomonadati</taxon>
        <taxon>Pseudomonadota</taxon>
        <taxon>Betaproteobacteria</taxon>
        <taxon>Burkholderiales</taxon>
        <taxon>Alcaligenaceae</taxon>
        <taxon>Bordetella</taxon>
    </lineage>
</organism>
<evidence type="ECO:0000256" key="5">
    <source>
        <dbReference type="ARBA" id="ARBA00023163"/>
    </source>
</evidence>
<dbReference type="EMBL" id="NEVK01000006">
    <property type="protein sequence ID" value="OZI18272.1"/>
    <property type="molecule type" value="Genomic_DNA"/>
</dbReference>
<dbReference type="GO" id="GO:0006352">
    <property type="term" value="P:DNA-templated transcription initiation"/>
    <property type="evidence" value="ECO:0007669"/>
    <property type="project" value="InterPro"/>
</dbReference>
<dbReference type="AlphaFoldDB" id="A0A261R0U5"/>
<evidence type="ECO:0000256" key="4">
    <source>
        <dbReference type="ARBA" id="ARBA00023125"/>
    </source>
</evidence>
<reference evidence="9" key="1">
    <citation type="submission" date="2017-05" db="EMBL/GenBank/DDBJ databases">
        <title>Complete and WGS of Bordetella genogroups.</title>
        <authorList>
            <person name="Spilker T."/>
            <person name="Lipuma J."/>
        </authorList>
    </citation>
    <scope>NUCLEOTIDE SEQUENCE [LARGE SCALE GENOMIC DNA]</scope>
    <source>
        <strain evidence="9">AU18089</strain>
    </source>
</reference>
<dbReference type="GO" id="GO:0016987">
    <property type="term" value="F:sigma factor activity"/>
    <property type="evidence" value="ECO:0007669"/>
    <property type="project" value="UniProtKB-KW"/>
</dbReference>
<dbReference type="Pfam" id="PF04545">
    <property type="entry name" value="Sigma70_r4"/>
    <property type="match status" value="1"/>
</dbReference>
<protein>
    <submittedName>
        <fullName evidence="8">RNA polymerase subunit sigma</fullName>
    </submittedName>
</protein>
<sequence length="184" mass="21249">MDIPGADDETLMQAYGAGNMAAFDTLYARHRAGLYRYILRSTRNPQQADDIFQETWSRVIHARSRWEPRARFTTWLLQIAHNLLIDAHRRQPAHASPQETETALAALAVAEHEQPEQQLSDFQMRRRLQLAIEQLPDEQRHAILLRLEHDLSLDEIANVTGAPRETVKSRLRYATQHIRKALSP</sequence>
<accession>A0A261R0U5</accession>
<dbReference type="SUPFAM" id="SSF88946">
    <property type="entry name" value="Sigma2 domain of RNA polymerase sigma factors"/>
    <property type="match status" value="1"/>
</dbReference>
<keyword evidence="3" id="KW-0731">Sigma factor</keyword>
<evidence type="ECO:0000259" key="7">
    <source>
        <dbReference type="Pfam" id="PF04545"/>
    </source>
</evidence>
<dbReference type="PANTHER" id="PTHR43133:SF8">
    <property type="entry name" value="RNA POLYMERASE SIGMA FACTOR HI_1459-RELATED"/>
    <property type="match status" value="1"/>
</dbReference>
<dbReference type="InterPro" id="IPR013325">
    <property type="entry name" value="RNA_pol_sigma_r2"/>
</dbReference>
<proteinExistence type="inferred from homology"/>
<evidence type="ECO:0000256" key="2">
    <source>
        <dbReference type="ARBA" id="ARBA00023015"/>
    </source>
</evidence>
<comment type="similarity">
    <text evidence="1">Belongs to the sigma-70 factor family. ECF subfamily.</text>
</comment>
<gene>
    <name evidence="8" type="ORF">CAL19_11170</name>
</gene>
<feature type="domain" description="RNA polymerase sigma-70 region 4" evidence="7">
    <location>
        <begin position="131"/>
        <end position="180"/>
    </location>
</feature>
<dbReference type="NCBIfam" id="TIGR02937">
    <property type="entry name" value="sigma70-ECF"/>
    <property type="match status" value="1"/>
</dbReference>
<keyword evidence="9" id="KW-1185">Reference proteome</keyword>
<dbReference type="InterPro" id="IPR039425">
    <property type="entry name" value="RNA_pol_sigma-70-like"/>
</dbReference>
<dbReference type="NCBIfam" id="NF009166">
    <property type="entry name" value="PRK12513.1"/>
    <property type="match status" value="1"/>
</dbReference>
<evidence type="ECO:0000313" key="9">
    <source>
        <dbReference type="Proteomes" id="UP000216947"/>
    </source>
</evidence>
<evidence type="ECO:0000256" key="3">
    <source>
        <dbReference type="ARBA" id="ARBA00023082"/>
    </source>
</evidence>
<keyword evidence="4" id="KW-0238">DNA-binding</keyword>
<dbReference type="GO" id="GO:0003677">
    <property type="term" value="F:DNA binding"/>
    <property type="evidence" value="ECO:0007669"/>
    <property type="project" value="UniProtKB-KW"/>
</dbReference>
<dbReference type="InterPro" id="IPR036388">
    <property type="entry name" value="WH-like_DNA-bd_sf"/>
</dbReference>
<dbReference type="Pfam" id="PF04542">
    <property type="entry name" value="Sigma70_r2"/>
    <property type="match status" value="1"/>
</dbReference>
<dbReference type="Gene3D" id="1.10.1740.10">
    <property type="match status" value="1"/>
</dbReference>
<dbReference type="Gene3D" id="1.10.10.10">
    <property type="entry name" value="Winged helix-like DNA-binding domain superfamily/Winged helix DNA-binding domain"/>
    <property type="match status" value="1"/>
</dbReference>